<dbReference type="EMBL" id="JBJUIK010000010">
    <property type="protein sequence ID" value="KAL3516352.1"/>
    <property type="molecule type" value="Genomic_DNA"/>
</dbReference>
<reference evidence="2 3" key="1">
    <citation type="submission" date="2024-11" db="EMBL/GenBank/DDBJ databases">
        <title>A near-complete genome assembly of Cinchona calisaya.</title>
        <authorList>
            <person name="Lian D.C."/>
            <person name="Zhao X.W."/>
            <person name="Wei L."/>
        </authorList>
    </citation>
    <scope>NUCLEOTIDE SEQUENCE [LARGE SCALE GENOMIC DNA]</scope>
    <source>
        <tissue evidence="2">Nenye</tissue>
    </source>
</reference>
<proteinExistence type="predicted"/>
<dbReference type="AlphaFoldDB" id="A0ABD2ZDA2"/>
<evidence type="ECO:0000313" key="2">
    <source>
        <dbReference type="EMBL" id="KAL3516352.1"/>
    </source>
</evidence>
<feature type="region of interest" description="Disordered" evidence="1">
    <location>
        <begin position="1"/>
        <end position="37"/>
    </location>
</feature>
<comment type="caution">
    <text evidence="2">The sequence shown here is derived from an EMBL/GenBank/DDBJ whole genome shotgun (WGS) entry which is preliminary data.</text>
</comment>
<protein>
    <submittedName>
        <fullName evidence="2">Uncharacterized protein</fullName>
    </submittedName>
</protein>
<gene>
    <name evidence="2" type="ORF">ACH5RR_023254</name>
</gene>
<dbReference type="Proteomes" id="UP001630127">
    <property type="component" value="Unassembled WGS sequence"/>
</dbReference>
<accession>A0ABD2ZDA2</accession>
<keyword evidence="3" id="KW-1185">Reference proteome</keyword>
<evidence type="ECO:0000313" key="3">
    <source>
        <dbReference type="Proteomes" id="UP001630127"/>
    </source>
</evidence>
<organism evidence="2 3">
    <name type="scientific">Cinchona calisaya</name>
    <dbReference type="NCBI Taxonomy" id="153742"/>
    <lineage>
        <taxon>Eukaryota</taxon>
        <taxon>Viridiplantae</taxon>
        <taxon>Streptophyta</taxon>
        <taxon>Embryophyta</taxon>
        <taxon>Tracheophyta</taxon>
        <taxon>Spermatophyta</taxon>
        <taxon>Magnoliopsida</taxon>
        <taxon>eudicotyledons</taxon>
        <taxon>Gunneridae</taxon>
        <taxon>Pentapetalae</taxon>
        <taxon>asterids</taxon>
        <taxon>lamiids</taxon>
        <taxon>Gentianales</taxon>
        <taxon>Rubiaceae</taxon>
        <taxon>Cinchonoideae</taxon>
        <taxon>Cinchoneae</taxon>
        <taxon>Cinchona</taxon>
    </lineage>
</organism>
<name>A0ABD2ZDA2_9GENT</name>
<sequence length="98" mass="10284">MGGNGFREGLKTGVGRENGGTNGLARGSGQGSRSSSYDYGLRSSFSISLKFRAVKLGTEGKESILMAKRVAEVRDGVVRVDGEMFASVWGFRDVGGGC</sequence>
<feature type="compositionally biased region" description="Gly residues" evidence="1">
    <location>
        <begin position="16"/>
        <end position="30"/>
    </location>
</feature>
<evidence type="ECO:0000256" key="1">
    <source>
        <dbReference type="SAM" id="MobiDB-lite"/>
    </source>
</evidence>